<sequence length="375" mass="42667">MKIGYDAKRAFLNNTGLGNFSRWLIKTTAKHYPDNTYLLYTPKLKPNKWRNFFDSFSNIQIITPAGKYLTALWRSKGVVSDVQKDGVEIYHGLSYELPMGIRNTGIKTVVTIHDLIFLRFPQYYGWIDRFIYTAKTKHACKTADRVIAISERTKQDLVELLHIDSKKIEVIYQGCAPEFSIKQSEAQMNLVKQKYNLPDEFILNVGTIEERKNLMLLAKSLCHVKTHIPVVVVGKATPYLDEVKAFLSTNNLNDSLLFKHDVSFDDLPAVYQSASLFVYPSRYEGFGIPVLEALVSGTPVIAATGSCLEEAGGEHSRYISPDDERGLAKQIDEILLHEELRRLMISEGLHYAQRFQDRTLAAQMMNIYQTLQADA</sequence>
<evidence type="ECO:0000256" key="1">
    <source>
        <dbReference type="ARBA" id="ARBA00022679"/>
    </source>
</evidence>
<feature type="domain" description="Glycosyl transferase family 1" evidence="2">
    <location>
        <begin position="196"/>
        <end position="347"/>
    </location>
</feature>
<dbReference type="PANTHER" id="PTHR46401">
    <property type="entry name" value="GLYCOSYLTRANSFERASE WBBK-RELATED"/>
    <property type="match status" value="1"/>
</dbReference>
<dbReference type="Pfam" id="PF00534">
    <property type="entry name" value="Glycos_transf_1"/>
    <property type="match status" value="1"/>
</dbReference>
<dbReference type="EMBL" id="SOZE01000013">
    <property type="protein sequence ID" value="TFF36886.1"/>
    <property type="molecule type" value="Genomic_DNA"/>
</dbReference>
<dbReference type="PANTHER" id="PTHR46401:SF2">
    <property type="entry name" value="GLYCOSYLTRANSFERASE WBBK-RELATED"/>
    <property type="match status" value="1"/>
</dbReference>
<keyword evidence="5" id="KW-1185">Reference proteome</keyword>
<reference evidence="4 5" key="1">
    <citation type="journal article" date="2017" name="Int. J. Syst. Evol. Microbiol.">
        <title>Mucilaginibacterpsychrotolerans sp. nov., isolated from peatlands.</title>
        <authorList>
            <person name="Deng Y."/>
            <person name="Shen L."/>
            <person name="Xu B."/>
            <person name="Liu Y."/>
            <person name="Gu Z."/>
            <person name="Liu H."/>
            <person name="Zhou Y."/>
        </authorList>
    </citation>
    <scope>NUCLEOTIDE SEQUENCE [LARGE SCALE GENOMIC DNA]</scope>
    <source>
        <strain evidence="4 5">NH7-4</strain>
    </source>
</reference>
<evidence type="ECO:0000259" key="3">
    <source>
        <dbReference type="Pfam" id="PF13439"/>
    </source>
</evidence>
<dbReference type="GO" id="GO:0016757">
    <property type="term" value="F:glycosyltransferase activity"/>
    <property type="evidence" value="ECO:0007669"/>
    <property type="project" value="InterPro"/>
</dbReference>
<dbReference type="Pfam" id="PF13439">
    <property type="entry name" value="Glyco_transf_4"/>
    <property type="match status" value="1"/>
</dbReference>
<protein>
    <submittedName>
        <fullName evidence="4">Glycosyltransferase family 1 protein</fullName>
    </submittedName>
</protein>
<proteinExistence type="predicted"/>
<dbReference type="OrthoDB" id="9801609at2"/>
<dbReference type="RefSeq" id="WP_133231775.1">
    <property type="nucleotide sequence ID" value="NZ_SOZE01000013.1"/>
</dbReference>
<evidence type="ECO:0000313" key="5">
    <source>
        <dbReference type="Proteomes" id="UP000297540"/>
    </source>
</evidence>
<keyword evidence="1 4" id="KW-0808">Transferase</keyword>
<evidence type="ECO:0000313" key="4">
    <source>
        <dbReference type="EMBL" id="TFF36886.1"/>
    </source>
</evidence>
<comment type="caution">
    <text evidence="4">The sequence shown here is derived from an EMBL/GenBank/DDBJ whole genome shotgun (WGS) entry which is preliminary data.</text>
</comment>
<dbReference type="SUPFAM" id="SSF53756">
    <property type="entry name" value="UDP-Glycosyltransferase/glycogen phosphorylase"/>
    <property type="match status" value="1"/>
</dbReference>
<organism evidence="4 5">
    <name type="scientific">Mucilaginibacter psychrotolerans</name>
    <dbReference type="NCBI Taxonomy" id="1524096"/>
    <lineage>
        <taxon>Bacteria</taxon>
        <taxon>Pseudomonadati</taxon>
        <taxon>Bacteroidota</taxon>
        <taxon>Sphingobacteriia</taxon>
        <taxon>Sphingobacteriales</taxon>
        <taxon>Sphingobacteriaceae</taxon>
        <taxon>Mucilaginibacter</taxon>
    </lineage>
</organism>
<dbReference type="CDD" id="cd03809">
    <property type="entry name" value="GT4_MtfB-like"/>
    <property type="match status" value="1"/>
</dbReference>
<evidence type="ECO:0000259" key="2">
    <source>
        <dbReference type="Pfam" id="PF00534"/>
    </source>
</evidence>
<dbReference type="InterPro" id="IPR001296">
    <property type="entry name" value="Glyco_trans_1"/>
</dbReference>
<dbReference type="Proteomes" id="UP000297540">
    <property type="component" value="Unassembled WGS sequence"/>
</dbReference>
<dbReference type="AlphaFoldDB" id="A0A4Y8SES0"/>
<dbReference type="InterPro" id="IPR028098">
    <property type="entry name" value="Glyco_trans_4-like_N"/>
</dbReference>
<gene>
    <name evidence="4" type="ORF">E2R66_14070</name>
</gene>
<accession>A0A4Y8SES0</accession>
<dbReference type="GO" id="GO:0009103">
    <property type="term" value="P:lipopolysaccharide biosynthetic process"/>
    <property type="evidence" value="ECO:0007669"/>
    <property type="project" value="TreeGrafter"/>
</dbReference>
<name>A0A4Y8SES0_9SPHI</name>
<dbReference type="Gene3D" id="3.40.50.2000">
    <property type="entry name" value="Glycogen Phosphorylase B"/>
    <property type="match status" value="2"/>
</dbReference>
<feature type="domain" description="Glycosyltransferase subfamily 4-like N-terminal" evidence="3">
    <location>
        <begin position="86"/>
        <end position="177"/>
    </location>
</feature>